<gene>
    <name evidence="1" type="ORF">PS896_03072</name>
</gene>
<sequence>MRLVHHAELREADRQHAYPQDQALERVCQALLERRPLDGLDELRSGLMINLDSEVLGEVERGDWLLLKSQAEFGQWPVAASIFDQAVLELMNNPPTQPTRTPQIFRLVDSMTGEPLPQQAYTATVDGVPSQRKTDAAGIAHLFTPEDVRQISLKIFNV</sequence>
<reference evidence="1 2" key="1">
    <citation type="submission" date="2019-09" db="EMBL/GenBank/DDBJ databases">
        <authorList>
            <person name="Chandra G."/>
            <person name="Truman W A."/>
        </authorList>
    </citation>
    <scope>NUCLEOTIDE SEQUENCE [LARGE SCALE GENOMIC DNA]</scope>
    <source>
        <strain evidence="1">PS896</strain>
    </source>
</reference>
<proteinExistence type="predicted"/>
<dbReference type="Proteomes" id="UP000377224">
    <property type="component" value="Unassembled WGS sequence"/>
</dbReference>
<dbReference type="EMBL" id="CABVIN010000003">
    <property type="protein sequence ID" value="VVP05753.1"/>
    <property type="molecule type" value="Genomic_DNA"/>
</dbReference>
<organism evidence="1 2">
    <name type="scientific">Pseudomonas fluorescens</name>
    <dbReference type="NCBI Taxonomy" id="294"/>
    <lineage>
        <taxon>Bacteria</taxon>
        <taxon>Pseudomonadati</taxon>
        <taxon>Pseudomonadota</taxon>
        <taxon>Gammaproteobacteria</taxon>
        <taxon>Pseudomonadales</taxon>
        <taxon>Pseudomonadaceae</taxon>
        <taxon>Pseudomonas</taxon>
    </lineage>
</organism>
<name>A0A5E7L0I6_PSEFL</name>
<accession>A0A5E7L0I6</accession>
<dbReference type="AlphaFoldDB" id="A0A5E7L0I6"/>
<evidence type="ECO:0000313" key="2">
    <source>
        <dbReference type="Proteomes" id="UP000377224"/>
    </source>
</evidence>
<protein>
    <submittedName>
        <fullName evidence="1">Uncharacterized protein</fullName>
    </submittedName>
</protein>
<dbReference type="RefSeq" id="WP_064388777.1">
    <property type="nucleotide sequence ID" value="NZ_CABVIN010000003.1"/>
</dbReference>
<evidence type="ECO:0000313" key="1">
    <source>
        <dbReference type="EMBL" id="VVP05753.1"/>
    </source>
</evidence>